<dbReference type="Pfam" id="PF07282">
    <property type="entry name" value="Cas12f1-like_TNB"/>
    <property type="match status" value="1"/>
</dbReference>
<keyword evidence="4" id="KW-0238">DNA-binding</keyword>
<evidence type="ECO:0000256" key="4">
    <source>
        <dbReference type="ARBA" id="ARBA00023125"/>
    </source>
</evidence>
<evidence type="ECO:0000256" key="2">
    <source>
        <dbReference type="ARBA" id="ARBA00011044"/>
    </source>
</evidence>
<feature type="domain" description="C2H2-type" evidence="6">
    <location>
        <begin position="326"/>
        <end position="346"/>
    </location>
</feature>
<comment type="similarity">
    <text evidence="1">In the C-terminal section; belongs to the transposase 35 family.</text>
</comment>
<evidence type="ECO:0000256" key="1">
    <source>
        <dbReference type="ARBA" id="ARBA00008761"/>
    </source>
</evidence>
<keyword evidence="8" id="KW-1185">Reference proteome</keyword>
<evidence type="ECO:0000256" key="5">
    <source>
        <dbReference type="ARBA" id="ARBA00023172"/>
    </source>
</evidence>
<name>A0ABT0CEK4_THEVL</name>
<dbReference type="EMBL" id="JAFIRA010000051">
    <property type="protein sequence ID" value="MCJ2544211.1"/>
    <property type="molecule type" value="Genomic_DNA"/>
</dbReference>
<dbReference type="PROSITE" id="PS00028">
    <property type="entry name" value="ZINC_FINGER_C2H2_1"/>
    <property type="match status" value="1"/>
</dbReference>
<proteinExistence type="inferred from homology"/>
<reference evidence="7" key="1">
    <citation type="submission" date="2021-02" db="EMBL/GenBank/DDBJ databases">
        <title>The CRISPR/cas machinery reduction and long-range gene transfer in the hot spring cyanobacterium Synechococcus.</title>
        <authorList>
            <person name="Dvorak P."/>
            <person name="Jahodarova E."/>
            <person name="Hasler P."/>
            <person name="Poulickova A."/>
        </authorList>
    </citation>
    <scope>NUCLEOTIDE SEQUENCE</scope>
    <source>
        <strain evidence="7">Rupite</strain>
    </source>
</reference>
<protein>
    <submittedName>
        <fullName evidence="7">Transposase</fullName>
    </submittedName>
</protein>
<dbReference type="InterPro" id="IPR001959">
    <property type="entry name" value="Transposase"/>
</dbReference>
<keyword evidence="5" id="KW-0233">DNA recombination</keyword>
<dbReference type="Pfam" id="PF01385">
    <property type="entry name" value="OrfB_IS605"/>
    <property type="match status" value="1"/>
</dbReference>
<dbReference type="InterPro" id="IPR010095">
    <property type="entry name" value="Cas12f1-like_TNB"/>
</dbReference>
<gene>
    <name evidence="7" type="ORF">JX360_15085</name>
</gene>
<dbReference type="Proteomes" id="UP000830835">
    <property type="component" value="Unassembled WGS sequence"/>
</dbReference>
<dbReference type="NCBIfam" id="TIGR01766">
    <property type="entry name" value="IS200/IS605 family accessory protein TnpB-like domain"/>
    <property type="match status" value="1"/>
</dbReference>
<dbReference type="PANTHER" id="PTHR30405:SF25">
    <property type="entry name" value="RNA-GUIDED DNA ENDONUCLEASE INSQ-RELATED"/>
    <property type="match status" value="1"/>
</dbReference>
<dbReference type="InterPro" id="IPR051399">
    <property type="entry name" value="RNA-guided_DNA_endo/Transpos"/>
</dbReference>
<comment type="similarity">
    <text evidence="2">In the N-terminal section; belongs to the transposase 2 family.</text>
</comment>
<keyword evidence="3" id="KW-0815">Transposition</keyword>
<dbReference type="NCBIfam" id="NF040570">
    <property type="entry name" value="guided_TnpB"/>
    <property type="match status" value="1"/>
</dbReference>
<evidence type="ECO:0000313" key="7">
    <source>
        <dbReference type="EMBL" id="MCJ2544211.1"/>
    </source>
</evidence>
<dbReference type="RefSeq" id="WP_244352539.1">
    <property type="nucleotide sequence ID" value="NZ_JAFIRA010000051.1"/>
</dbReference>
<comment type="caution">
    <text evidence="7">The sequence shown here is derived from an EMBL/GenBank/DDBJ whole genome shotgun (WGS) entry which is preliminary data.</text>
</comment>
<evidence type="ECO:0000313" key="8">
    <source>
        <dbReference type="Proteomes" id="UP000830835"/>
    </source>
</evidence>
<dbReference type="PANTHER" id="PTHR30405">
    <property type="entry name" value="TRANSPOSASE"/>
    <property type="match status" value="1"/>
</dbReference>
<evidence type="ECO:0000256" key="3">
    <source>
        <dbReference type="ARBA" id="ARBA00022578"/>
    </source>
</evidence>
<dbReference type="InterPro" id="IPR013087">
    <property type="entry name" value="Znf_C2H2_type"/>
</dbReference>
<organism evidence="7 8">
    <name type="scientific">Thermostichus vulcanus str. 'Rupite'</name>
    <dbReference type="NCBI Taxonomy" id="2813851"/>
    <lineage>
        <taxon>Bacteria</taxon>
        <taxon>Bacillati</taxon>
        <taxon>Cyanobacteriota</taxon>
        <taxon>Cyanophyceae</taxon>
        <taxon>Thermostichales</taxon>
        <taxon>Thermostichaceae</taxon>
        <taxon>Thermostichus</taxon>
    </lineage>
</organism>
<evidence type="ECO:0000259" key="6">
    <source>
        <dbReference type="PROSITE" id="PS00028"/>
    </source>
</evidence>
<sequence length="395" mass="45582">MLVLEAKLKGKVAQFEALDEAIRTANFIRNSCLRYWMDNRGVTRNDLYKYCKVLADNPDFPWAKRLNSQARQAHAERAWSAIARFFDHCKKQVPGKKGYPKFKKYQTRASVEYKATGWKLSADRKRINFTDGFKAGSFKLKGTRDLNFYQVEQISRVRVVRRSDGYYVQFVLDVERSERQELTKRTVGLDVGLNYFLSDSDGNTVENPRHLRKAENRLKRMQRRVSKKPKGSNNRRKAVKRLGKAHLKVQRQRRDFAVKTARYVVKSSDFVAFEDLQIRNMVKNRHLAKSISDAAWGEFRRWIEYFGKVFGVATVAVSPHYTSQNCSNCGETVKKSLSTRTHVCGHCGHIQDRDHNAAINILRKGLSTVGHTGIHAWGENDRYLNQATAPDKSAR</sequence>
<accession>A0ABT0CEK4</accession>